<keyword evidence="6" id="KW-1185">Reference proteome</keyword>
<dbReference type="InterPro" id="IPR010301">
    <property type="entry name" value="RRP1"/>
</dbReference>
<dbReference type="PANTHER" id="PTHR13026">
    <property type="entry name" value="NNP-1 PROTEIN NOVEL NUCLEAR PROTEIN 1 NOP52"/>
    <property type="match status" value="1"/>
</dbReference>
<accession>A0A0P5E725</accession>
<keyword evidence="4" id="KW-0539">Nucleus</keyword>
<dbReference type="Pfam" id="PF05997">
    <property type="entry name" value="Nop52"/>
    <property type="match status" value="1"/>
</dbReference>
<sequence length="148" mass="16921">MSEIHHHCTENHMAQDWSGIDTWRMDKFLMFVRRIIWQSLQYLAKGGWKEEEVDAYSRMLSDVIINVNESTAILNVPIGLIQLHITNLFPEELAKAGGEDLNSSTISKMFEPFAIICLATSNDNGLKKDVHQHNFTYLIKQSDKSIGV</sequence>
<reference evidence="5 6" key="1">
    <citation type="submission" date="2016-03" db="EMBL/GenBank/DDBJ databases">
        <title>EvidentialGene: Evidence-directed Construction of Genes on Genomes.</title>
        <authorList>
            <person name="Gilbert D.G."/>
            <person name="Choi J.-H."/>
            <person name="Mockaitis K."/>
            <person name="Colbourne J."/>
            <person name="Pfrender M."/>
        </authorList>
    </citation>
    <scope>NUCLEOTIDE SEQUENCE [LARGE SCALE GENOMIC DNA]</scope>
    <source>
        <strain evidence="5 6">Xinb3</strain>
        <tissue evidence="5">Complete organism</tissue>
    </source>
</reference>
<protein>
    <submittedName>
        <fullName evidence="5">Putative Ribosomal RNA processing protein 1</fullName>
    </submittedName>
</protein>
<name>A0A0P5E725_9CRUS</name>
<evidence type="ECO:0000256" key="4">
    <source>
        <dbReference type="ARBA" id="ARBA00023242"/>
    </source>
</evidence>
<dbReference type="GO" id="GO:0005634">
    <property type="term" value="C:nucleus"/>
    <property type="evidence" value="ECO:0007669"/>
    <property type="project" value="UniProtKB-SubCell"/>
</dbReference>
<evidence type="ECO:0000313" key="6">
    <source>
        <dbReference type="Proteomes" id="UP000076858"/>
    </source>
</evidence>
<dbReference type="AlphaFoldDB" id="A0A0P5E725"/>
<proteinExistence type="inferred from homology"/>
<comment type="caution">
    <text evidence="5">The sequence shown here is derived from an EMBL/GenBank/DDBJ whole genome shotgun (WGS) entry which is preliminary data.</text>
</comment>
<dbReference type="GO" id="GO:0006364">
    <property type="term" value="P:rRNA processing"/>
    <property type="evidence" value="ECO:0007669"/>
    <property type="project" value="UniProtKB-KW"/>
</dbReference>
<evidence type="ECO:0000256" key="3">
    <source>
        <dbReference type="ARBA" id="ARBA00022552"/>
    </source>
</evidence>
<gene>
    <name evidence="5" type="ORF">APZ42_026685</name>
</gene>
<dbReference type="PANTHER" id="PTHR13026:SF0">
    <property type="entry name" value="RIBOSOMAL RNA PROCESSING 1B"/>
    <property type="match status" value="1"/>
</dbReference>
<dbReference type="STRING" id="35525.A0A0P5E725"/>
<comment type="subcellular location">
    <subcellularLocation>
        <location evidence="1">Nucleus</location>
    </subcellularLocation>
</comment>
<evidence type="ECO:0000256" key="1">
    <source>
        <dbReference type="ARBA" id="ARBA00004123"/>
    </source>
</evidence>
<dbReference type="OrthoDB" id="2019504at2759"/>
<dbReference type="Proteomes" id="UP000076858">
    <property type="component" value="Unassembled WGS sequence"/>
</dbReference>
<dbReference type="GO" id="GO:0030688">
    <property type="term" value="C:preribosome, small subunit precursor"/>
    <property type="evidence" value="ECO:0007669"/>
    <property type="project" value="InterPro"/>
</dbReference>
<comment type="similarity">
    <text evidence="2">Belongs to the RRP1 family.</text>
</comment>
<organism evidence="5 6">
    <name type="scientific">Daphnia magna</name>
    <dbReference type="NCBI Taxonomy" id="35525"/>
    <lineage>
        <taxon>Eukaryota</taxon>
        <taxon>Metazoa</taxon>
        <taxon>Ecdysozoa</taxon>
        <taxon>Arthropoda</taxon>
        <taxon>Crustacea</taxon>
        <taxon>Branchiopoda</taxon>
        <taxon>Diplostraca</taxon>
        <taxon>Cladocera</taxon>
        <taxon>Anomopoda</taxon>
        <taxon>Daphniidae</taxon>
        <taxon>Daphnia</taxon>
    </lineage>
</organism>
<dbReference type="EMBL" id="LRGB01002101">
    <property type="protein sequence ID" value="KZS09187.1"/>
    <property type="molecule type" value="Genomic_DNA"/>
</dbReference>
<evidence type="ECO:0000256" key="2">
    <source>
        <dbReference type="ARBA" id="ARBA00006374"/>
    </source>
</evidence>
<evidence type="ECO:0000313" key="5">
    <source>
        <dbReference type="EMBL" id="KZS09187.1"/>
    </source>
</evidence>
<keyword evidence="3" id="KW-0698">rRNA processing</keyword>